<dbReference type="InterPro" id="IPR036390">
    <property type="entry name" value="WH_DNA-bd_sf"/>
</dbReference>
<evidence type="ECO:0000256" key="1">
    <source>
        <dbReference type="ARBA" id="ARBA00023015"/>
    </source>
</evidence>
<dbReference type="EMBL" id="JBHSSL010000020">
    <property type="protein sequence ID" value="MFC6169607.1"/>
    <property type="molecule type" value="Genomic_DNA"/>
</dbReference>
<dbReference type="InterPro" id="IPR011711">
    <property type="entry name" value="GntR_C"/>
</dbReference>
<dbReference type="SUPFAM" id="SSF46785">
    <property type="entry name" value="Winged helix' DNA-binding domain"/>
    <property type="match status" value="1"/>
</dbReference>
<comment type="caution">
    <text evidence="5">The sequence shown here is derived from an EMBL/GenBank/DDBJ whole genome shotgun (WGS) entry which is preliminary data.</text>
</comment>
<dbReference type="Gene3D" id="1.20.120.530">
    <property type="entry name" value="GntR ligand-binding domain-like"/>
    <property type="match status" value="1"/>
</dbReference>
<evidence type="ECO:0000313" key="6">
    <source>
        <dbReference type="Proteomes" id="UP001596289"/>
    </source>
</evidence>
<accession>A0ABW1RAT7</accession>
<evidence type="ECO:0000313" key="5">
    <source>
        <dbReference type="EMBL" id="MFC6169607.1"/>
    </source>
</evidence>
<organism evidence="5 6">
    <name type="scientific">Loigolactobacillus jiayinensis</name>
    <dbReference type="NCBI Taxonomy" id="2486016"/>
    <lineage>
        <taxon>Bacteria</taxon>
        <taxon>Bacillati</taxon>
        <taxon>Bacillota</taxon>
        <taxon>Bacilli</taxon>
        <taxon>Lactobacillales</taxon>
        <taxon>Lactobacillaceae</taxon>
        <taxon>Loigolactobacillus</taxon>
    </lineage>
</organism>
<evidence type="ECO:0000256" key="2">
    <source>
        <dbReference type="ARBA" id="ARBA00023125"/>
    </source>
</evidence>
<feature type="domain" description="HTH gntR-type" evidence="4">
    <location>
        <begin position="10"/>
        <end position="77"/>
    </location>
</feature>
<gene>
    <name evidence="5" type="ORF">ACFQGP_03315</name>
</gene>
<dbReference type="RefSeq" id="WP_125551406.1">
    <property type="nucleotide sequence ID" value="NZ_JBHSSL010000020.1"/>
</dbReference>
<dbReference type="SUPFAM" id="SSF48008">
    <property type="entry name" value="GntR ligand-binding domain-like"/>
    <property type="match status" value="1"/>
</dbReference>
<dbReference type="PANTHER" id="PTHR43537">
    <property type="entry name" value="TRANSCRIPTIONAL REGULATOR, GNTR FAMILY"/>
    <property type="match status" value="1"/>
</dbReference>
<dbReference type="Proteomes" id="UP001596289">
    <property type="component" value="Unassembled WGS sequence"/>
</dbReference>
<keyword evidence="3" id="KW-0804">Transcription</keyword>
<dbReference type="InterPro" id="IPR036388">
    <property type="entry name" value="WH-like_DNA-bd_sf"/>
</dbReference>
<sequence>MADNLKAIKGLASDYAYEVLYNKIISIDLAPGTSVSPTQLSKNLGISRTPIQRACTKLAENGLLEVLPQRGSYVSLININRVYESFYMRNLLEQAAIQQVCGLNDRNKVAFLLEQNIYNQRKALEHNLYEKYFEYDNNFHHIIYNAANMLYIEQAMAQVSLDQNRIRQLKILSNIRIDPTLNEHQKILDSIKSGDADAASFNIYVHISKFAEDTISIHEKYPDYFSNWKSAQDIKPSLQKQNFYGFGK</sequence>
<dbReference type="PROSITE" id="PS50949">
    <property type="entry name" value="HTH_GNTR"/>
    <property type="match status" value="1"/>
</dbReference>
<dbReference type="SMART" id="SM00345">
    <property type="entry name" value="HTH_GNTR"/>
    <property type="match status" value="1"/>
</dbReference>
<dbReference type="Pfam" id="PF00392">
    <property type="entry name" value="GntR"/>
    <property type="match status" value="1"/>
</dbReference>
<dbReference type="Gene3D" id="1.10.10.10">
    <property type="entry name" value="Winged helix-like DNA-binding domain superfamily/Winged helix DNA-binding domain"/>
    <property type="match status" value="1"/>
</dbReference>
<dbReference type="PANTHER" id="PTHR43537:SF51">
    <property type="entry name" value="HTH-TYPE TRANSCRIPTIONAL REGULATOR LGOR-RELATED"/>
    <property type="match status" value="1"/>
</dbReference>
<keyword evidence="1" id="KW-0805">Transcription regulation</keyword>
<protein>
    <submittedName>
        <fullName evidence="5">GntR family transcriptional regulator</fullName>
    </submittedName>
</protein>
<keyword evidence="2" id="KW-0238">DNA-binding</keyword>
<name>A0ABW1RAT7_9LACO</name>
<evidence type="ECO:0000259" key="4">
    <source>
        <dbReference type="PROSITE" id="PS50949"/>
    </source>
</evidence>
<dbReference type="InterPro" id="IPR000524">
    <property type="entry name" value="Tscrpt_reg_HTH_GntR"/>
</dbReference>
<reference evidence="6" key="1">
    <citation type="journal article" date="2019" name="Int. J. Syst. Evol. Microbiol.">
        <title>The Global Catalogue of Microorganisms (GCM) 10K type strain sequencing project: providing services to taxonomists for standard genome sequencing and annotation.</title>
        <authorList>
            <consortium name="The Broad Institute Genomics Platform"/>
            <consortium name="The Broad Institute Genome Sequencing Center for Infectious Disease"/>
            <person name="Wu L."/>
            <person name="Ma J."/>
        </authorList>
    </citation>
    <scope>NUCLEOTIDE SEQUENCE [LARGE SCALE GENOMIC DNA]</scope>
    <source>
        <strain evidence="6">CCM 8904</strain>
    </source>
</reference>
<dbReference type="Pfam" id="PF07729">
    <property type="entry name" value="FCD"/>
    <property type="match status" value="1"/>
</dbReference>
<dbReference type="InterPro" id="IPR008920">
    <property type="entry name" value="TF_FadR/GntR_C"/>
</dbReference>
<evidence type="ECO:0000256" key="3">
    <source>
        <dbReference type="ARBA" id="ARBA00023163"/>
    </source>
</evidence>
<dbReference type="SMART" id="SM00895">
    <property type="entry name" value="FCD"/>
    <property type="match status" value="1"/>
</dbReference>
<proteinExistence type="predicted"/>
<keyword evidence="6" id="KW-1185">Reference proteome</keyword>